<keyword evidence="3" id="KW-1185">Reference proteome</keyword>
<gene>
    <name evidence="2" type="ORF">M5K25_011744</name>
</gene>
<evidence type="ECO:0000313" key="3">
    <source>
        <dbReference type="Proteomes" id="UP001552299"/>
    </source>
</evidence>
<protein>
    <submittedName>
        <fullName evidence="2">Uncharacterized protein</fullName>
    </submittedName>
</protein>
<dbReference type="EMBL" id="JANQDX010000009">
    <property type="protein sequence ID" value="KAL0919634.1"/>
    <property type="molecule type" value="Genomic_DNA"/>
</dbReference>
<dbReference type="AlphaFoldDB" id="A0ABD0V3N5"/>
<sequence length="186" mass="20968">MEPPFLSLMVAKDYCPHHFLLISLYFITFSMSPYISYDLLSINKLTSNNYCSISFDVRSFTINNLSTNPVLLCKRSRNFYRRRQLPVQCYGQDPPWPSQRRPRNSCALSEEDADAAGERIERISLDEEDIETRVSTAIVIIPWAGAALVGAVASGYSALELDRRVNSSTAGHRQWLLLLSAVNASD</sequence>
<name>A0ABD0V3N5_DENTH</name>
<keyword evidence="1" id="KW-1133">Transmembrane helix</keyword>
<feature type="transmembrane region" description="Helical" evidence="1">
    <location>
        <begin position="20"/>
        <end position="40"/>
    </location>
</feature>
<keyword evidence="1" id="KW-0472">Membrane</keyword>
<accession>A0ABD0V3N5</accession>
<keyword evidence="1" id="KW-0812">Transmembrane</keyword>
<comment type="caution">
    <text evidence="2">The sequence shown here is derived from an EMBL/GenBank/DDBJ whole genome shotgun (WGS) entry which is preliminary data.</text>
</comment>
<evidence type="ECO:0000313" key="2">
    <source>
        <dbReference type="EMBL" id="KAL0919634.1"/>
    </source>
</evidence>
<evidence type="ECO:0000256" key="1">
    <source>
        <dbReference type="SAM" id="Phobius"/>
    </source>
</evidence>
<organism evidence="2 3">
    <name type="scientific">Dendrobium thyrsiflorum</name>
    <name type="common">Pinecone-like raceme dendrobium</name>
    <name type="synonym">Orchid</name>
    <dbReference type="NCBI Taxonomy" id="117978"/>
    <lineage>
        <taxon>Eukaryota</taxon>
        <taxon>Viridiplantae</taxon>
        <taxon>Streptophyta</taxon>
        <taxon>Embryophyta</taxon>
        <taxon>Tracheophyta</taxon>
        <taxon>Spermatophyta</taxon>
        <taxon>Magnoliopsida</taxon>
        <taxon>Liliopsida</taxon>
        <taxon>Asparagales</taxon>
        <taxon>Orchidaceae</taxon>
        <taxon>Epidendroideae</taxon>
        <taxon>Malaxideae</taxon>
        <taxon>Dendrobiinae</taxon>
        <taxon>Dendrobium</taxon>
    </lineage>
</organism>
<reference evidence="2 3" key="1">
    <citation type="journal article" date="2024" name="Plant Biotechnol. J.">
        <title>Dendrobium thyrsiflorum genome and its molecular insights into genes involved in important horticultural traits.</title>
        <authorList>
            <person name="Chen B."/>
            <person name="Wang J.Y."/>
            <person name="Zheng P.J."/>
            <person name="Li K.L."/>
            <person name="Liang Y.M."/>
            <person name="Chen X.F."/>
            <person name="Zhang C."/>
            <person name="Zhao X."/>
            <person name="He X."/>
            <person name="Zhang G.Q."/>
            <person name="Liu Z.J."/>
            <person name="Xu Q."/>
        </authorList>
    </citation>
    <scope>NUCLEOTIDE SEQUENCE [LARGE SCALE GENOMIC DNA]</scope>
    <source>
        <strain evidence="2">GZMU011</strain>
    </source>
</reference>
<dbReference type="Proteomes" id="UP001552299">
    <property type="component" value="Unassembled WGS sequence"/>
</dbReference>
<proteinExistence type="predicted"/>